<evidence type="ECO:0000313" key="2">
    <source>
        <dbReference type="Proteomes" id="UP000000763"/>
    </source>
</evidence>
<evidence type="ECO:0000313" key="1">
    <source>
        <dbReference type="EMBL" id="BAD35494.1"/>
    </source>
</evidence>
<dbReference type="EMBL" id="AP003616">
    <property type="protein sequence ID" value="BAD35494.1"/>
    <property type="molecule type" value="Genomic_DNA"/>
</dbReference>
<name>Q69XG3_ORYSJ</name>
<reference evidence="2" key="2">
    <citation type="journal article" date="2008" name="Nucleic Acids Res.">
        <title>The rice annotation project database (RAP-DB): 2008 update.</title>
        <authorList>
            <consortium name="The rice annotation project (RAP)"/>
        </authorList>
    </citation>
    <scope>GENOME REANNOTATION</scope>
    <source>
        <strain evidence="2">cv. Nipponbare</strain>
    </source>
</reference>
<organism evidence="1 2">
    <name type="scientific">Oryza sativa subsp. japonica</name>
    <name type="common">Rice</name>
    <dbReference type="NCBI Taxonomy" id="39947"/>
    <lineage>
        <taxon>Eukaryota</taxon>
        <taxon>Viridiplantae</taxon>
        <taxon>Streptophyta</taxon>
        <taxon>Embryophyta</taxon>
        <taxon>Tracheophyta</taxon>
        <taxon>Spermatophyta</taxon>
        <taxon>Magnoliopsida</taxon>
        <taxon>Liliopsida</taxon>
        <taxon>Poales</taxon>
        <taxon>Poaceae</taxon>
        <taxon>BOP clade</taxon>
        <taxon>Oryzoideae</taxon>
        <taxon>Oryzeae</taxon>
        <taxon>Oryzinae</taxon>
        <taxon>Oryza</taxon>
        <taxon>Oryza sativa</taxon>
    </lineage>
</organism>
<reference evidence="2" key="1">
    <citation type="journal article" date="2005" name="Nature">
        <title>The map-based sequence of the rice genome.</title>
        <authorList>
            <consortium name="International rice genome sequencing project (IRGSP)"/>
            <person name="Matsumoto T."/>
            <person name="Wu J."/>
            <person name="Kanamori H."/>
            <person name="Katayose Y."/>
            <person name="Fujisawa M."/>
            <person name="Namiki N."/>
            <person name="Mizuno H."/>
            <person name="Yamamoto K."/>
            <person name="Antonio B.A."/>
            <person name="Baba T."/>
            <person name="Sakata K."/>
            <person name="Nagamura Y."/>
            <person name="Aoki H."/>
            <person name="Arikawa K."/>
            <person name="Arita K."/>
            <person name="Bito T."/>
            <person name="Chiden Y."/>
            <person name="Fujitsuka N."/>
            <person name="Fukunaka R."/>
            <person name="Hamada M."/>
            <person name="Harada C."/>
            <person name="Hayashi A."/>
            <person name="Hijishita S."/>
            <person name="Honda M."/>
            <person name="Hosokawa S."/>
            <person name="Ichikawa Y."/>
            <person name="Idonuma A."/>
            <person name="Iijima M."/>
            <person name="Ikeda M."/>
            <person name="Ikeno M."/>
            <person name="Ito K."/>
            <person name="Ito S."/>
            <person name="Ito T."/>
            <person name="Ito Y."/>
            <person name="Ito Y."/>
            <person name="Iwabuchi A."/>
            <person name="Kamiya K."/>
            <person name="Karasawa W."/>
            <person name="Kurita K."/>
            <person name="Katagiri S."/>
            <person name="Kikuta A."/>
            <person name="Kobayashi H."/>
            <person name="Kobayashi N."/>
            <person name="Machita K."/>
            <person name="Maehara T."/>
            <person name="Masukawa M."/>
            <person name="Mizubayashi T."/>
            <person name="Mukai Y."/>
            <person name="Nagasaki H."/>
            <person name="Nagata Y."/>
            <person name="Naito S."/>
            <person name="Nakashima M."/>
            <person name="Nakama Y."/>
            <person name="Nakamichi Y."/>
            <person name="Nakamura M."/>
            <person name="Meguro A."/>
            <person name="Negishi M."/>
            <person name="Ohta I."/>
            <person name="Ohta T."/>
            <person name="Okamoto M."/>
            <person name="Ono N."/>
            <person name="Saji S."/>
            <person name="Sakaguchi M."/>
            <person name="Sakai K."/>
            <person name="Shibata M."/>
            <person name="Shimokawa T."/>
            <person name="Song J."/>
            <person name="Takazaki Y."/>
            <person name="Terasawa K."/>
            <person name="Tsugane M."/>
            <person name="Tsuji K."/>
            <person name="Ueda S."/>
            <person name="Waki K."/>
            <person name="Yamagata H."/>
            <person name="Yamamoto M."/>
            <person name="Yamamoto S."/>
            <person name="Yamane H."/>
            <person name="Yoshiki S."/>
            <person name="Yoshihara R."/>
            <person name="Yukawa K."/>
            <person name="Zhong H."/>
            <person name="Yano M."/>
            <person name="Yuan Q."/>
            <person name="Ouyang S."/>
            <person name="Liu J."/>
            <person name="Jones K.M."/>
            <person name="Gansberger K."/>
            <person name="Moffat K."/>
            <person name="Hill J."/>
            <person name="Bera J."/>
            <person name="Fadrosh D."/>
            <person name="Jin S."/>
            <person name="Johri S."/>
            <person name="Kim M."/>
            <person name="Overton L."/>
            <person name="Reardon M."/>
            <person name="Tsitrin T."/>
            <person name="Vuong H."/>
            <person name="Weaver B."/>
            <person name="Ciecko A."/>
            <person name="Tallon L."/>
            <person name="Jackson J."/>
            <person name="Pai G."/>
            <person name="Aken S.V."/>
            <person name="Utterback T."/>
            <person name="Reidmuller S."/>
            <person name="Feldblyum T."/>
            <person name="Hsiao J."/>
            <person name="Zismann V."/>
            <person name="Iobst S."/>
            <person name="de Vazeille A.R."/>
            <person name="Buell C.R."/>
            <person name="Ying K."/>
            <person name="Li Y."/>
            <person name="Lu T."/>
            <person name="Huang Y."/>
            <person name="Zhao Q."/>
            <person name="Feng Q."/>
            <person name="Zhang L."/>
            <person name="Zhu J."/>
            <person name="Weng Q."/>
            <person name="Mu J."/>
            <person name="Lu Y."/>
            <person name="Fan D."/>
            <person name="Liu Y."/>
            <person name="Guan J."/>
            <person name="Zhang Y."/>
            <person name="Yu S."/>
            <person name="Liu X."/>
            <person name="Zhang Y."/>
            <person name="Hong G."/>
            <person name="Han B."/>
            <person name="Choisne N."/>
            <person name="Demange N."/>
            <person name="Orjeda G."/>
            <person name="Samain S."/>
            <person name="Cattolico L."/>
            <person name="Pelletier E."/>
            <person name="Couloux A."/>
            <person name="Segurens B."/>
            <person name="Wincker P."/>
            <person name="D'Hont A."/>
            <person name="Scarpelli C."/>
            <person name="Weissenbach J."/>
            <person name="Salanoubat M."/>
            <person name="Quetier F."/>
            <person name="Yu Y."/>
            <person name="Kim H.R."/>
            <person name="Rambo T."/>
            <person name="Currie J."/>
            <person name="Collura K."/>
            <person name="Luo M."/>
            <person name="Yang T."/>
            <person name="Ammiraju J.S.S."/>
            <person name="Engler F."/>
            <person name="Soderlund C."/>
            <person name="Wing R.A."/>
            <person name="Palmer L.E."/>
            <person name="de la Bastide M."/>
            <person name="Spiegel L."/>
            <person name="Nascimento L."/>
            <person name="Zutavern T."/>
            <person name="O'Shaughnessy A."/>
            <person name="Dike S."/>
            <person name="Dedhia N."/>
            <person name="Preston R."/>
            <person name="Balija V."/>
            <person name="McCombie W.R."/>
            <person name="Chow T."/>
            <person name="Chen H."/>
            <person name="Chung M."/>
            <person name="Chen C."/>
            <person name="Shaw J."/>
            <person name="Wu H."/>
            <person name="Hsiao K."/>
            <person name="Chao Y."/>
            <person name="Chu M."/>
            <person name="Cheng C."/>
            <person name="Hour A."/>
            <person name="Lee P."/>
            <person name="Lin S."/>
            <person name="Lin Y."/>
            <person name="Liou J."/>
            <person name="Liu S."/>
            <person name="Hsing Y."/>
            <person name="Raghuvanshi S."/>
            <person name="Mohanty A."/>
            <person name="Bharti A.K."/>
            <person name="Gaur A."/>
            <person name="Gupta V."/>
            <person name="Kumar D."/>
            <person name="Ravi V."/>
            <person name="Vij S."/>
            <person name="Kapur A."/>
            <person name="Khurana P."/>
            <person name="Khurana P."/>
            <person name="Khurana J.P."/>
            <person name="Tyagi A.K."/>
            <person name="Gaikwad K."/>
            <person name="Singh A."/>
            <person name="Dalal V."/>
            <person name="Srivastava S."/>
            <person name="Dixit A."/>
            <person name="Pal A.K."/>
            <person name="Ghazi I.A."/>
            <person name="Yadav M."/>
            <person name="Pandit A."/>
            <person name="Bhargava A."/>
            <person name="Sureshbabu K."/>
            <person name="Batra K."/>
            <person name="Sharma T.R."/>
            <person name="Mohapatra T."/>
            <person name="Singh N.K."/>
            <person name="Messing J."/>
            <person name="Nelson A.B."/>
            <person name="Fuks G."/>
            <person name="Kavchok S."/>
            <person name="Keizer G."/>
            <person name="Linton E."/>
            <person name="Llaca V."/>
            <person name="Song R."/>
            <person name="Tanyolac B."/>
            <person name="Young S."/>
            <person name="Ho-Il K."/>
            <person name="Hahn J.H."/>
            <person name="Sangsakoo G."/>
            <person name="Vanavichit A."/>
            <person name="de Mattos Luiz.A.T."/>
            <person name="Zimmer P.D."/>
            <person name="Malone G."/>
            <person name="Dellagostin O."/>
            <person name="de Oliveira A.C."/>
            <person name="Bevan M."/>
            <person name="Bancroft I."/>
            <person name="Minx P."/>
            <person name="Cordum H."/>
            <person name="Wilson R."/>
            <person name="Cheng Z."/>
            <person name="Jin W."/>
            <person name="Jiang J."/>
            <person name="Leong S.A."/>
            <person name="Iwama H."/>
            <person name="Gojobori T."/>
            <person name="Itoh T."/>
            <person name="Niimura Y."/>
            <person name="Fujii Y."/>
            <person name="Habara T."/>
            <person name="Sakai H."/>
            <person name="Sato Y."/>
            <person name="Wilson G."/>
            <person name="Kumar K."/>
            <person name="McCouch S."/>
            <person name="Juretic N."/>
            <person name="Hoen D."/>
            <person name="Wright S."/>
            <person name="Bruskiewich R."/>
            <person name="Bureau T."/>
            <person name="Miyao A."/>
            <person name="Hirochika H."/>
            <person name="Nishikawa T."/>
            <person name="Kadowaki K."/>
            <person name="Sugiura M."/>
            <person name="Burr B."/>
            <person name="Sasaki T."/>
        </authorList>
    </citation>
    <scope>NUCLEOTIDE SEQUENCE [LARGE SCALE GENOMIC DNA]</scope>
    <source>
        <strain evidence="2">cv. Nipponbare</strain>
    </source>
</reference>
<sequence>MAIQLFLFGCRDEGHRLASLFAGHRQVSGPPPHLLICRPPPYLLFHSPVDDDDDGTPYRLTGSVPSRSGALSRCRLLASGLRARRYRLFPLSSPPPAFGLAAIASSRRRRAPFSHWPPRSSLVAHHRTRSATDVCWPRSAAWASDAARRGAVVCEADSSASSVLLDDVLAARVLVMPLDEEAIGSSTASVALLANVAKHGDLQSRLRAAVNVREIVVLSSCCSRNGGATTAIDLSDHHRH</sequence>
<gene>
    <name evidence="1" type="primary">P0490F09.30</name>
</gene>
<protein>
    <submittedName>
        <fullName evidence="1">Uncharacterized protein</fullName>
    </submittedName>
</protein>
<accession>Q69XG3</accession>
<proteinExistence type="predicted"/>
<dbReference type="Proteomes" id="UP000000763">
    <property type="component" value="Chromosome 6"/>
</dbReference>
<dbReference type="AlphaFoldDB" id="Q69XG3"/>